<sequence length="50" mass="5672">HNHLLTTSDCPAARCSNAIYLNFTKFHNVHTKPVMCFNHNQPTRACNDTS</sequence>
<proteinExistence type="predicted"/>
<name>A0ABQ9UPG0_SAGOE</name>
<dbReference type="EMBL" id="JASSZA010000011">
    <property type="protein sequence ID" value="KAK2098695.1"/>
    <property type="molecule type" value="Genomic_DNA"/>
</dbReference>
<protein>
    <submittedName>
        <fullName evidence="1">Uncharacterized protein</fullName>
    </submittedName>
</protein>
<accession>A0ABQ9UPG0</accession>
<reference evidence="1 2" key="1">
    <citation type="submission" date="2023-05" db="EMBL/GenBank/DDBJ databases">
        <title>B98-5 Cell Line De Novo Hybrid Assembly: An Optical Mapping Approach.</title>
        <authorList>
            <person name="Kananen K."/>
            <person name="Auerbach J.A."/>
            <person name="Kautto E."/>
            <person name="Blachly J.S."/>
        </authorList>
    </citation>
    <scope>NUCLEOTIDE SEQUENCE [LARGE SCALE GENOMIC DNA]</scope>
    <source>
        <strain evidence="1">B95-8</strain>
        <tissue evidence="1">Cell line</tissue>
    </source>
</reference>
<dbReference type="Proteomes" id="UP001266305">
    <property type="component" value="Unassembled WGS sequence"/>
</dbReference>
<organism evidence="1 2">
    <name type="scientific">Saguinus oedipus</name>
    <name type="common">Cotton-top tamarin</name>
    <name type="synonym">Oedipomidas oedipus</name>
    <dbReference type="NCBI Taxonomy" id="9490"/>
    <lineage>
        <taxon>Eukaryota</taxon>
        <taxon>Metazoa</taxon>
        <taxon>Chordata</taxon>
        <taxon>Craniata</taxon>
        <taxon>Vertebrata</taxon>
        <taxon>Euteleostomi</taxon>
        <taxon>Mammalia</taxon>
        <taxon>Eutheria</taxon>
        <taxon>Euarchontoglires</taxon>
        <taxon>Primates</taxon>
        <taxon>Haplorrhini</taxon>
        <taxon>Platyrrhini</taxon>
        <taxon>Cebidae</taxon>
        <taxon>Callitrichinae</taxon>
        <taxon>Saguinus</taxon>
    </lineage>
</organism>
<keyword evidence="2" id="KW-1185">Reference proteome</keyword>
<comment type="caution">
    <text evidence="1">The sequence shown here is derived from an EMBL/GenBank/DDBJ whole genome shotgun (WGS) entry which is preliminary data.</text>
</comment>
<evidence type="ECO:0000313" key="2">
    <source>
        <dbReference type="Proteomes" id="UP001266305"/>
    </source>
</evidence>
<feature type="non-terminal residue" evidence="1">
    <location>
        <position position="1"/>
    </location>
</feature>
<gene>
    <name evidence="1" type="ORF">P7K49_024146</name>
</gene>
<evidence type="ECO:0000313" key="1">
    <source>
        <dbReference type="EMBL" id="KAK2098695.1"/>
    </source>
</evidence>